<dbReference type="EMBL" id="KV428069">
    <property type="protein sequence ID" value="KZT38131.1"/>
    <property type="molecule type" value="Genomic_DNA"/>
</dbReference>
<dbReference type="CDD" id="cd07061">
    <property type="entry name" value="HP_HAP_like"/>
    <property type="match status" value="1"/>
</dbReference>
<dbReference type="InterPro" id="IPR016274">
    <property type="entry name" value="Histidine_acid_Pase_euk"/>
</dbReference>
<evidence type="ECO:0000256" key="4">
    <source>
        <dbReference type="ARBA" id="ARBA00022801"/>
    </source>
</evidence>
<dbReference type="InterPro" id="IPR000560">
    <property type="entry name" value="His_Pase_clade-2"/>
</dbReference>
<gene>
    <name evidence="19" type="ORF">SISSUDRAFT_986685</name>
</gene>
<evidence type="ECO:0000256" key="13">
    <source>
        <dbReference type="ARBA" id="ARBA00043788"/>
    </source>
</evidence>
<dbReference type="GO" id="GO:0016158">
    <property type="term" value="F:inositol hexakisphosphate 3-phosphatase activity"/>
    <property type="evidence" value="ECO:0007669"/>
    <property type="project" value="UniProtKB-EC"/>
</dbReference>
<feature type="active site" description="Proton donor" evidence="16">
    <location>
        <position position="346"/>
    </location>
</feature>
<evidence type="ECO:0000256" key="3">
    <source>
        <dbReference type="ARBA" id="ARBA00022525"/>
    </source>
</evidence>
<evidence type="ECO:0000256" key="1">
    <source>
        <dbReference type="ARBA" id="ARBA00004613"/>
    </source>
</evidence>
<evidence type="ECO:0000256" key="9">
    <source>
        <dbReference type="ARBA" id="ARBA00043670"/>
    </source>
</evidence>
<evidence type="ECO:0000256" key="12">
    <source>
        <dbReference type="ARBA" id="ARBA00043748"/>
    </source>
</evidence>
<dbReference type="SUPFAM" id="SSF53254">
    <property type="entry name" value="Phosphoglycerate mutase-like"/>
    <property type="match status" value="1"/>
</dbReference>
<evidence type="ECO:0000256" key="2">
    <source>
        <dbReference type="ARBA" id="ARBA00011245"/>
    </source>
</evidence>
<proteinExistence type="predicted"/>
<dbReference type="GO" id="GO:0005576">
    <property type="term" value="C:extracellular region"/>
    <property type="evidence" value="ECO:0007669"/>
    <property type="project" value="UniProtKB-SubCell"/>
</dbReference>
<comment type="subcellular location">
    <subcellularLocation>
        <location evidence="1">Secreted</location>
    </subcellularLocation>
</comment>
<keyword evidence="3" id="KW-0964">Secreted</keyword>
<dbReference type="STRING" id="1314776.A0A166D4M5"/>
<accession>A0A166D4M5</accession>
<dbReference type="Pfam" id="PF00328">
    <property type="entry name" value="His_Phos_2"/>
    <property type="match status" value="1"/>
</dbReference>
<dbReference type="OrthoDB" id="6509975at2759"/>
<evidence type="ECO:0000256" key="7">
    <source>
        <dbReference type="ARBA" id="ARBA00041857"/>
    </source>
</evidence>
<sequence>MVPLPLDLAVTVLHFVFSFFQATRPAGIDYLPVTTTPDPGLPKHVWHNLAQYAPWFSAGTYPAIPPSCKLTQVNLIERHGARFPTKSAGAKIESTIDKLHRVRKFKDPSLEFLRGYVYDLGVEDLVPYGATQSFDSGRGAASRYASLVSSDPVSIPFLRAAGDERVVDSGTNWTVGFKSTYPTVPIAPPLIIPERNSNNTLSDHMCPNAGDAKAADAQWLSSYSPPILERLNRDAPGADLEAEDVYNLMSMCAFHTVWIQRMSAFCGIFEDEEWELYEYGGDIDKFYKTGYGQRLGPVQGVGWINELIARLTSSPVIDHTQTNRTLDSSPLTFPLNRTIYVDFSHDNQMIAIYAAMGLFRQTKLLNTTYPDLDPERTWITSKLVPFGARMAVERLYCSGQGLGLESESGTYVRVMVNDALQPLEFCGAVNGLCTLQAFLDSQDYARADGRGDFDLCYA</sequence>
<dbReference type="InterPro" id="IPR033379">
    <property type="entry name" value="Acid_Pase_AS"/>
</dbReference>
<dbReference type="PROSITE" id="PS00778">
    <property type="entry name" value="HIS_ACID_PHOSPHAT_2"/>
    <property type="match status" value="1"/>
</dbReference>
<evidence type="ECO:0000256" key="14">
    <source>
        <dbReference type="ARBA" id="ARBA00044106"/>
    </source>
</evidence>
<keyword evidence="18" id="KW-0732">Signal</keyword>
<dbReference type="GO" id="GO:0003993">
    <property type="term" value="F:acid phosphatase activity"/>
    <property type="evidence" value="ECO:0007669"/>
    <property type="project" value="TreeGrafter"/>
</dbReference>
<keyword evidence="6" id="KW-0325">Glycoprotein</keyword>
<organism evidence="19 20">
    <name type="scientific">Sistotremastrum suecicum HHB10207 ss-3</name>
    <dbReference type="NCBI Taxonomy" id="1314776"/>
    <lineage>
        <taxon>Eukaryota</taxon>
        <taxon>Fungi</taxon>
        <taxon>Dikarya</taxon>
        <taxon>Basidiomycota</taxon>
        <taxon>Agaricomycotina</taxon>
        <taxon>Agaricomycetes</taxon>
        <taxon>Sistotremastrales</taxon>
        <taxon>Sistotremastraceae</taxon>
        <taxon>Sistotremastrum</taxon>
    </lineage>
</organism>
<evidence type="ECO:0000256" key="5">
    <source>
        <dbReference type="ARBA" id="ARBA00023157"/>
    </source>
</evidence>
<comment type="catalytic activity">
    <reaction evidence="9">
        <text>1D-myo-inositol 1,2,5,6-tetrakisphosphate + H2O = 1D-myo-inositol 1,2,6-trisphosphate + phosphate</text>
        <dbReference type="Rhea" id="RHEA:77119"/>
        <dbReference type="ChEBI" id="CHEBI:15377"/>
        <dbReference type="ChEBI" id="CHEBI:43474"/>
        <dbReference type="ChEBI" id="CHEBI:195535"/>
        <dbReference type="ChEBI" id="CHEBI:195537"/>
    </reaction>
    <physiologicalReaction direction="left-to-right" evidence="9">
        <dbReference type="Rhea" id="RHEA:77120"/>
    </physiologicalReaction>
</comment>
<comment type="catalytic activity">
    <reaction evidence="12">
        <text>1D-myo-inositol 1,2,4,5,6-pentakisphosphate + H2O = 1D-myo-inositol 1,2,5,6-tetrakisphosphate + phosphate</text>
        <dbReference type="Rhea" id="RHEA:77115"/>
        <dbReference type="ChEBI" id="CHEBI:15377"/>
        <dbReference type="ChEBI" id="CHEBI:43474"/>
        <dbReference type="ChEBI" id="CHEBI:57798"/>
        <dbReference type="ChEBI" id="CHEBI:195535"/>
    </reaction>
    <physiologicalReaction direction="left-to-right" evidence="12">
        <dbReference type="Rhea" id="RHEA:77116"/>
    </physiologicalReaction>
</comment>
<dbReference type="PANTHER" id="PTHR20963">
    <property type="entry name" value="MULTIPLE INOSITOL POLYPHOSPHATE PHOSPHATASE-RELATED"/>
    <property type="match status" value="1"/>
</dbReference>
<evidence type="ECO:0000256" key="8">
    <source>
        <dbReference type="ARBA" id="ARBA00042300"/>
    </source>
</evidence>
<name>A0A166D4M5_9AGAM</name>
<feature type="active site" description="Nucleophile" evidence="16">
    <location>
        <position position="79"/>
    </location>
</feature>
<feature type="disulfide bond" evidence="17">
    <location>
        <begin position="68"/>
        <end position="397"/>
    </location>
</feature>
<comment type="catalytic activity">
    <reaction evidence="11">
        <text>1D-myo-inositol 1,2,6-trisphosphate + H2O = 1D-myo-inositol 1,2-bisphosphate + phosphate</text>
        <dbReference type="Rhea" id="RHEA:77131"/>
        <dbReference type="ChEBI" id="CHEBI:15377"/>
        <dbReference type="ChEBI" id="CHEBI:43474"/>
        <dbReference type="ChEBI" id="CHEBI:195537"/>
        <dbReference type="ChEBI" id="CHEBI:195539"/>
    </reaction>
    <physiologicalReaction direction="left-to-right" evidence="11">
        <dbReference type="Rhea" id="RHEA:77132"/>
    </physiologicalReaction>
</comment>
<dbReference type="InterPro" id="IPR029033">
    <property type="entry name" value="His_PPase_superfam"/>
</dbReference>
<evidence type="ECO:0000256" key="18">
    <source>
        <dbReference type="SAM" id="SignalP"/>
    </source>
</evidence>
<evidence type="ECO:0000256" key="17">
    <source>
        <dbReference type="PIRSR" id="PIRSR000894-2"/>
    </source>
</evidence>
<dbReference type="PIRSF" id="PIRSF000894">
    <property type="entry name" value="Acid_phosphatase"/>
    <property type="match status" value="1"/>
</dbReference>
<evidence type="ECO:0000256" key="16">
    <source>
        <dbReference type="PIRSR" id="PIRSR000894-1"/>
    </source>
</evidence>
<dbReference type="Proteomes" id="UP000076798">
    <property type="component" value="Unassembled WGS sequence"/>
</dbReference>
<keyword evidence="4" id="KW-0378">Hydrolase</keyword>
<protein>
    <recommendedName>
        <fullName evidence="14">Phytase A</fullName>
    </recommendedName>
    <alternativeName>
        <fullName evidence="15">Histidine acid phosphatase phyA</fullName>
    </alternativeName>
    <alternativeName>
        <fullName evidence="8">Myo-inositol hexakisphosphate phosphohydrolase A</fullName>
    </alternativeName>
    <alternativeName>
        <fullName evidence="7">Myo-inositol-hexaphosphate 3-phosphohydrolase A</fullName>
    </alternativeName>
</protein>
<feature type="chain" id="PRO_5007871971" description="Phytase A" evidence="18">
    <location>
        <begin position="23"/>
        <end position="458"/>
    </location>
</feature>
<evidence type="ECO:0000313" key="20">
    <source>
        <dbReference type="Proteomes" id="UP000076798"/>
    </source>
</evidence>
<evidence type="ECO:0000256" key="11">
    <source>
        <dbReference type="ARBA" id="ARBA00043721"/>
    </source>
</evidence>
<feature type="disulfide bond" evidence="17">
    <location>
        <begin position="252"/>
        <end position="266"/>
    </location>
</feature>
<keyword evidence="20" id="KW-1185">Reference proteome</keyword>
<evidence type="ECO:0000313" key="19">
    <source>
        <dbReference type="EMBL" id="KZT38131.1"/>
    </source>
</evidence>
<comment type="catalytic activity">
    <reaction evidence="10">
        <text>1D-myo-inositol 1,2-bisphosphate + H2O = 1D-myo-inositol 2-phosphate + phosphate</text>
        <dbReference type="Rhea" id="RHEA:77135"/>
        <dbReference type="ChEBI" id="CHEBI:15377"/>
        <dbReference type="ChEBI" id="CHEBI:43474"/>
        <dbReference type="ChEBI" id="CHEBI:84142"/>
        <dbReference type="ChEBI" id="CHEBI:195539"/>
    </reaction>
    <physiologicalReaction direction="left-to-right" evidence="10">
        <dbReference type="Rhea" id="RHEA:77136"/>
    </physiologicalReaction>
</comment>
<reference evidence="19 20" key="1">
    <citation type="journal article" date="2016" name="Mol. Biol. Evol.">
        <title>Comparative Genomics of Early-Diverging Mushroom-Forming Fungi Provides Insights into the Origins of Lignocellulose Decay Capabilities.</title>
        <authorList>
            <person name="Nagy L.G."/>
            <person name="Riley R."/>
            <person name="Tritt A."/>
            <person name="Adam C."/>
            <person name="Daum C."/>
            <person name="Floudas D."/>
            <person name="Sun H."/>
            <person name="Yadav J.S."/>
            <person name="Pangilinan J."/>
            <person name="Larsson K.H."/>
            <person name="Matsuura K."/>
            <person name="Barry K."/>
            <person name="Labutti K."/>
            <person name="Kuo R."/>
            <person name="Ohm R.A."/>
            <person name="Bhattacharya S.S."/>
            <person name="Shirouzu T."/>
            <person name="Yoshinaga Y."/>
            <person name="Martin F.M."/>
            <person name="Grigoriev I.V."/>
            <person name="Hibbett D.S."/>
        </authorList>
    </citation>
    <scope>NUCLEOTIDE SEQUENCE [LARGE SCALE GENOMIC DNA]</scope>
    <source>
        <strain evidence="19 20">HHB10207 ss-3</strain>
    </source>
</reference>
<evidence type="ECO:0000256" key="6">
    <source>
        <dbReference type="ARBA" id="ARBA00023180"/>
    </source>
</evidence>
<evidence type="ECO:0000256" key="15">
    <source>
        <dbReference type="ARBA" id="ARBA00044262"/>
    </source>
</evidence>
<dbReference type="AlphaFoldDB" id="A0A166D4M5"/>
<comment type="catalytic activity">
    <reaction evidence="13">
        <text>1D-myo-inositol hexakisphosphate + H2O = 1D-myo-inositol 1,2,4,5,6-pentakisphosphate + phosphate</text>
        <dbReference type="Rhea" id="RHEA:16989"/>
        <dbReference type="ChEBI" id="CHEBI:15377"/>
        <dbReference type="ChEBI" id="CHEBI:43474"/>
        <dbReference type="ChEBI" id="CHEBI:57798"/>
        <dbReference type="ChEBI" id="CHEBI:58130"/>
        <dbReference type="EC" id="3.1.3.8"/>
    </reaction>
    <physiologicalReaction direction="left-to-right" evidence="13">
        <dbReference type="Rhea" id="RHEA:16990"/>
    </physiologicalReaction>
</comment>
<comment type="subunit">
    <text evidence="2">Monomer.</text>
</comment>
<dbReference type="Gene3D" id="3.40.50.1240">
    <property type="entry name" value="Phosphoglycerate mutase-like"/>
    <property type="match status" value="1"/>
</dbReference>
<feature type="disulfide bond" evidence="17">
    <location>
        <begin position="426"/>
        <end position="433"/>
    </location>
</feature>
<dbReference type="PROSITE" id="PS00616">
    <property type="entry name" value="HIS_ACID_PHOSPHAT_1"/>
    <property type="match status" value="1"/>
</dbReference>
<feature type="signal peptide" evidence="18">
    <location>
        <begin position="1"/>
        <end position="22"/>
    </location>
</feature>
<keyword evidence="5 17" id="KW-1015">Disulfide bond</keyword>
<evidence type="ECO:0000256" key="10">
    <source>
        <dbReference type="ARBA" id="ARBA00043675"/>
    </source>
</evidence>
<dbReference type="PANTHER" id="PTHR20963:SF24">
    <property type="entry name" value="3-PHYTASE B"/>
    <property type="match status" value="1"/>
</dbReference>